<name>A0A2Z5ZML9_9PROT</name>
<sequence>MLPAQIRNRDAAFGLTDHPHDLRVSNAITLHQNLLIPYAEKILIQKPLFLWGDYQTVITGLLEQNPECTRSISVLLRPSSGSTRTDIARQLKQKGLQIVYADLSTETVEDLFALFAKFNTIICCTGFVGGPGTQRKITSAVLKAGVDRYVPWQFGVDYDVVGRGSGQPVFDEQSDVRDMLRGQSATQWIIISTGIFTSFLFEPAFGLVDLQGAKVRALGSWDNRLTVTTSEDIGRLTASILAHKPPIQNEVVYVAGDTFSYAQLAEKMEHYLGRPVIRELWDMDRLRAEVAAHPDDGIRKYRLAFARDTGVAWDKKQTFNALQGIEVTDAMAWLKHQQRHVA</sequence>
<dbReference type="PANTHER" id="PTHR47706:SF6">
    <property type="entry name" value="NMRA-LIKE FAMILY PROTEIN (AFU_ORTHOLOGUE AFUA_6G00280)"/>
    <property type="match status" value="1"/>
</dbReference>
<evidence type="ECO:0000313" key="4">
    <source>
        <dbReference type="EMBL" id="BBC81821.1"/>
    </source>
</evidence>
<dbReference type="AlphaFoldDB" id="A0A2Z5ZML9"/>
<evidence type="ECO:0000313" key="5">
    <source>
        <dbReference type="Proteomes" id="UP000270034"/>
    </source>
</evidence>
<organism evidence="4 5">
    <name type="scientific">Acetobacter orientalis</name>
    <dbReference type="NCBI Taxonomy" id="146474"/>
    <lineage>
        <taxon>Bacteria</taxon>
        <taxon>Pseudomonadati</taxon>
        <taxon>Pseudomonadota</taxon>
        <taxon>Alphaproteobacteria</taxon>
        <taxon>Acetobacterales</taxon>
        <taxon>Acetobacteraceae</taxon>
        <taxon>Acetobacter</taxon>
    </lineage>
</organism>
<keyword evidence="1" id="KW-0521">NADP</keyword>
<protein>
    <submittedName>
        <fullName evidence="4">Transcriptional regulator NmrA</fullName>
    </submittedName>
</protein>
<accession>A0A2Z5ZML9</accession>
<evidence type="ECO:0000256" key="1">
    <source>
        <dbReference type="ARBA" id="ARBA00022857"/>
    </source>
</evidence>
<gene>
    <name evidence="4" type="ORF">AcetOrient_orf00185p</name>
</gene>
<dbReference type="InterPro" id="IPR008030">
    <property type="entry name" value="NmrA-like"/>
</dbReference>
<dbReference type="CDD" id="cd05259">
    <property type="entry name" value="PCBER_SDR_a"/>
    <property type="match status" value="1"/>
</dbReference>
<dbReference type="KEGG" id="aot:AcetOri_orf00185p"/>
<dbReference type="InterPro" id="IPR045312">
    <property type="entry name" value="PCBER-like"/>
</dbReference>
<evidence type="ECO:0000259" key="3">
    <source>
        <dbReference type="Pfam" id="PF05368"/>
    </source>
</evidence>
<dbReference type="GO" id="GO:0016491">
    <property type="term" value="F:oxidoreductase activity"/>
    <property type="evidence" value="ECO:0007669"/>
    <property type="project" value="UniProtKB-KW"/>
</dbReference>
<dbReference type="Pfam" id="PF05368">
    <property type="entry name" value="NmrA"/>
    <property type="match status" value="1"/>
</dbReference>
<dbReference type="InterPro" id="IPR036291">
    <property type="entry name" value="NAD(P)-bd_dom_sf"/>
</dbReference>
<dbReference type="Proteomes" id="UP000270034">
    <property type="component" value="Plasmid pAOF1"/>
</dbReference>
<dbReference type="SUPFAM" id="SSF51735">
    <property type="entry name" value="NAD(P)-binding Rossmann-fold domains"/>
    <property type="match status" value="1"/>
</dbReference>
<reference evidence="4 5" key="1">
    <citation type="submission" date="2018-02" db="EMBL/GenBank/DDBJ databases">
        <title>Acetobacter orientalis genome.</title>
        <authorList>
            <person name="Nakashima N."/>
            <person name="Tamura T."/>
        </authorList>
    </citation>
    <scope>NUCLEOTIDE SEQUENCE [LARGE SCALE GENOMIC DNA]</scope>
    <source>
        <strain evidence="4 5">FAN1</strain>
        <plasmid evidence="5">paof1 fan1 dna</plasmid>
    </source>
</reference>
<dbReference type="PANTHER" id="PTHR47706">
    <property type="entry name" value="NMRA-LIKE FAMILY PROTEIN"/>
    <property type="match status" value="1"/>
</dbReference>
<evidence type="ECO:0000256" key="2">
    <source>
        <dbReference type="ARBA" id="ARBA00023002"/>
    </source>
</evidence>
<dbReference type="EMBL" id="AP018516">
    <property type="protein sequence ID" value="BBC81821.1"/>
    <property type="molecule type" value="Genomic_DNA"/>
</dbReference>
<feature type="domain" description="NmrA-like" evidence="3">
    <location>
        <begin position="72"/>
        <end position="279"/>
    </location>
</feature>
<dbReference type="Gene3D" id="3.90.25.10">
    <property type="entry name" value="UDP-galactose 4-epimerase, domain 1"/>
    <property type="match status" value="1"/>
</dbReference>
<keyword evidence="2" id="KW-0560">Oxidoreductase</keyword>
<keyword evidence="4" id="KW-0614">Plasmid</keyword>
<geneLocation type="plasmid" evidence="5">
    <name>paof1 fan1 dna</name>
</geneLocation>
<dbReference type="Gene3D" id="3.40.50.720">
    <property type="entry name" value="NAD(P)-binding Rossmann-like Domain"/>
    <property type="match status" value="1"/>
</dbReference>
<dbReference type="InterPro" id="IPR051609">
    <property type="entry name" value="NmrA/Isoflavone_reductase-like"/>
</dbReference>
<proteinExistence type="predicted"/>